<dbReference type="InterPro" id="IPR045144">
    <property type="entry name" value="TAF4"/>
</dbReference>
<feature type="domain" description="RST" evidence="8">
    <location>
        <begin position="116"/>
        <end position="187"/>
    </location>
</feature>
<feature type="compositionally biased region" description="Basic and acidic residues" evidence="7">
    <location>
        <begin position="755"/>
        <end position="769"/>
    </location>
</feature>
<dbReference type="FunFam" id="1.10.20.10:FF:000015">
    <property type="entry name" value="Transcription initiation factor TFIID subunit 4B"/>
    <property type="match status" value="1"/>
</dbReference>
<dbReference type="PANTHER" id="PTHR15138">
    <property type="entry name" value="TRANSCRIPTION INITIATION FACTOR TFIID SUBUNIT 4"/>
    <property type="match status" value="1"/>
</dbReference>
<dbReference type="InterPro" id="IPR007900">
    <property type="entry name" value="TAF4_C"/>
</dbReference>
<dbReference type="GO" id="GO:0016251">
    <property type="term" value="F:RNA polymerase II general transcription initiation factor activity"/>
    <property type="evidence" value="ECO:0007669"/>
    <property type="project" value="TreeGrafter"/>
</dbReference>
<evidence type="ECO:0000256" key="3">
    <source>
        <dbReference type="ARBA" id="ARBA00023015"/>
    </source>
</evidence>
<keyword evidence="4" id="KW-0804">Transcription</keyword>
<organism evidence="9">
    <name type="scientific">Arundo donax</name>
    <name type="common">Giant reed</name>
    <name type="synonym">Donax arundinaceus</name>
    <dbReference type="NCBI Taxonomy" id="35708"/>
    <lineage>
        <taxon>Eukaryota</taxon>
        <taxon>Viridiplantae</taxon>
        <taxon>Streptophyta</taxon>
        <taxon>Embryophyta</taxon>
        <taxon>Tracheophyta</taxon>
        <taxon>Spermatophyta</taxon>
        <taxon>Magnoliopsida</taxon>
        <taxon>Liliopsida</taxon>
        <taxon>Poales</taxon>
        <taxon>Poaceae</taxon>
        <taxon>PACMAD clade</taxon>
        <taxon>Arundinoideae</taxon>
        <taxon>Arundineae</taxon>
        <taxon>Arundo</taxon>
    </lineage>
</organism>
<dbReference type="Pfam" id="PF12174">
    <property type="entry name" value="RST"/>
    <property type="match status" value="1"/>
</dbReference>
<dbReference type="EMBL" id="GBRH01216607">
    <property type="protein sequence ID" value="JAD81288.1"/>
    <property type="molecule type" value="Transcribed_RNA"/>
</dbReference>
<dbReference type="CDD" id="cd08045">
    <property type="entry name" value="HFD_TAF4"/>
    <property type="match status" value="1"/>
</dbReference>
<dbReference type="AlphaFoldDB" id="A0A0A9D3L6"/>
<feature type="compositionally biased region" description="Basic and acidic residues" evidence="7">
    <location>
        <begin position="646"/>
        <end position="684"/>
    </location>
</feature>
<dbReference type="PANTHER" id="PTHR15138:SF24">
    <property type="entry name" value="OS03G0441000 PROTEIN"/>
    <property type="match status" value="1"/>
</dbReference>
<evidence type="ECO:0000256" key="6">
    <source>
        <dbReference type="ARBA" id="ARBA00058775"/>
    </source>
</evidence>
<evidence type="ECO:0000313" key="9">
    <source>
        <dbReference type="EMBL" id="JAD81288.1"/>
    </source>
</evidence>
<feature type="region of interest" description="Disordered" evidence="7">
    <location>
        <begin position="727"/>
        <end position="784"/>
    </location>
</feature>
<dbReference type="GO" id="GO:0006367">
    <property type="term" value="P:transcription initiation at RNA polymerase II promoter"/>
    <property type="evidence" value="ECO:0007669"/>
    <property type="project" value="TreeGrafter"/>
</dbReference>
<feature type="compositionally biased region" description="Polar residues" evidence="7">
    <location>
        <begin position="23"/>
        <end position="40"/>
    </location>
</feature>
<keyword evidence="3" id="KW-0805">Transcription regulation</keyword>
<feature type="region of interest" description="Disordered" evidence="7">
    <location>
        <begin position="184"/>
        <end position="221"/>
    </location>
</feature>
<evidence type="ECO:0000256" key="4">
    <source>
        <dbReference type="ARBA" id="ARBA00023163"/>
    </source>
</evidence>
<evidence type="ECO:0000256" key="1">
    <source>
        <dbReference type="ARBA" id="ARBA00004123"/>
    </source>
</evidence>
<dbReference type="GO" id="GO:0046982">
    <property type="term" value="F:protein heterodimerization activity"/>
    <property type="evidence" value="ECO:0007669"/>
    <property type="project" value="InterPro"/>
</dbReference>
<feature type="compositionally biased region" description="Polar residues" evidence="7">
    <location>
        <begin position="353"/>
        <end position="377"/>
    </location>
</feature>
<feature type="region of interest" description="Disordered" evidence="7">
    <location>
        <begin position="353"/>
        <end position="389"/>
    </location>
</feature>
<comment type="similarity">
    <text evidence="2">Belongs to the TAF4 family.</text>
</comment>
<reference evidence="9" key="2">
    <citation type="journal article" date="2015" name="Data Brief">
        <title>Shoot transcriptome of the giant reed, Arundo donax.</title>
        <authorList>
            <person name="Barrero R.A."/>
            <person name="Guerrero F.D."/>
            <person name="Moolhuijzen P."/>
            <person name="Goolsby J.A."/>
            <person name="Tidwell J."/>
            <person name="Bellgard S.E."/>
            <person name="Bellgard M.I."/>
        </authorList>
    </citation>
    <scope>NUCLEOTIDE SEQUENCE</scope>
    <source>
        <tissue evidence="9">Shoot tissue taken approximately 20 cm above the soil surface</tissue>
    </source>
</reference>
<feature type="region of interest" description="Disordered" evidence="7">
    <location>
        <begin position="1"/>
        <end position="115"/>
    </location>
</feature>
<evidence type="ECO:0000256" key="7">
    <source>
        <dbReference type="SAM" id="MobiDB-lite"/>
    </source>
</evidence>
<feature type="compositionally biased region" description="Basic and acidic residues" evidence="7">
    <location>
        <begin position="60"/>
        <end position="80"/>
    </location>
</feature>
<keyword evidence="5" id="KW-0539">Nucleus</keyword>
<evidence type="ECO:0000259" key="8">
    <source>
        <dbReference type="PROSITE" id="PS51879"/>
    </source>
</evidence>
<sequence>MDHGAGLLPQENNTSLDHGPGQWQDSVKNEIANQESQQEQAHLYLRKYQSSRPEVISHGSDNEHRQTNAPKEFDASKVKQEPGTASQQGITAQQQPLHQMKSQQTPATNQTNNASTMGKAPVVTFHMLIPILRRHLDKDRDMQVQSIFAKLRKNEISKEHFLKVVRSIVGDKLLKQAASQYQMQHTAQAQRNPQTNPSNYLLSNQVSGQQSVPSSMPGDEQKAYPVAHPISVKQAIDSPRPPQFRPSSLGQLQSNKGCPGSEINLHKASETGNKSDGKGVHMLQTRPPNIHSVPVQPMQHNVQRPQTPSPVFGANSFHARPFPRPVGGPVASLRPQMVDSNQRAQLVQGAATTVSGSVPTRSTVSGNMASTQSARQRSANKEQKTNSFTPTLHMNVEAVNQHSESTHNSFAALHAKQGNSVLGSSKGGSVLENQSPALNASKSLMTASSSQTLQSQGVQAEPKAQIQSSVQAPPVPAASKTSQKKAYSGQKKPLEALGSSPPPSNKKQKASGGFHDQSIDQLNDVTAVSGVNLREEEEQLFSAPKDEGRVSEAARKVVLLEEEKLILQKEPLTKKLAEIMRKCNLKVIGTDVERCLSMCVEERLRGFISNIIRLSKQRVDIEKSRHRFYPLSSDVRSHIMRVNREAREQWDKKQAEDAERMRKNNDRDGNTNVDSEKDKSEARATSKHAKTYKEEDDKMRTTAANAAARVAAGGDDMLSKWQLLAERNKERSEGGGGSSGSLPGNMLPHKPSQKSGKDSREQQEIEKRGCSTTLGPGGVRRSAVTKVARSITVKDVIAALEREPQMSKSSLLFQLYGRSPAEPSAK</sequence>
<reference evidence="9" key="1">
    <citation type="submission" date="2014-09" db="EMBL/GenBank/DDBJ databases">
        <authorList>
            <person name="Magalhaes I.L.F."/>
            <person name="Oliveira U."/>
            <person name="Santos F.R."/>
            <person name="Vidigal T.H.D.A."/>
            <person name="Brescovit A.D."/>
            <person name="Santos A.J."/>
        </authorList>
    </citation>
    <scope>NUCLEOTIDE SEQUENCE</scope>
    <source>
        <tissue evidence="9">Shoot tissue taken approximately 20 cm above the soil surface</tissue>
    </source>
</reference>
<feature type="compositionally biased region" description="Polar residues" evidence="7">
    <location>
        <begin position="184"/>
        <end position="214"/>
    </location>
</feature>
<comment type="function">
    <text evidence="6">TAFs are components of the transcription factor IID (TFIID) complex that is essential for mediating regulation of RNA polymerase transcription.</text>
</comment>
<dbReference type="Pfam" id="PF05236">
    <property type="entry name" value="TAF4"/>
    <property type="match status" value="1"/>
</dbReference>
<feature type="compositionally biased region" description="Polar residues" evidence="7">
    <location>
        <begin position="83"/>
        <end position="115"/>
    </location>
</feature>
<feature type="region of interest" description="Disordered" evidence="7">
    <location>
        <begin position="646"/>
        <end position="699"/>
    </location>
</feature>
<dbReference type="InterPro" id="IPR022003">
    <property type="entry name" value="RST"/>
</dbReference>
<comment type="subcellular location">
    <subcellularLocation>
        <location evidence="1">Nucleus</location>
    </subcellularLocation>
</comment>
<dbReference type="GO" id="GO:0003677">
    <property type="term" value="F:DNA binding"/>
    <property type="evidence" value="ECO:0007669"/>
    <property type="project" value="TreeGrafter"/>
</dbReference>
<dbReference type="GO" id="GO:0005669">
    <property type="term" value="C:transcription factor TFIID complex"/>
    <property type="evidence" value="ECO:0007669"/>
    <property type="project" value="InterPro"/>
</dbReference>
<dbReference type="PROSITE" id="PS51879">
    <property type="entry name" value="RST"/>
    <property type="match status" value="1"/>
</dbReference>
<proteinExistence type="inferred from homology"/>
<name>A0A0A9D3L6_ARUDO</name>
<dbReference type="Gene3D" id="1.10.20.10">
    <property type="entry name" value="Histone, subunit A"/>
    <property type="match status" value="1"/>
</dbReference>
<dbReference type="InterPro" id="IPR009072">
    <property type="entry name" value="Histone-fold"/>
</dbReference>
<accession>A0A0A9D3L6</accession>
<feature type="compositionally biased region" description="Polar residues" evidence="7">
    <location>
        <begin position="444"/>
        <end position="458"/>
    </location>
</feature>
<evidence type="ECO:0000256" key="2">
    <source>
        <dbReference type="ARBA" id="ARBA00006178"/>
    </source>
</evidence>
<protein>
    <recommendedName>
        <fullName evidence="8">RST domain-containing protein</fullName>
    </recommendedName>
</protein>
<evidence type="ECO:0000256" key="5">
    <source>
        <dbReference type="ARBA" id="ARBA00023242"/>
    </source>
</evidence>
<feature type="region of interest" description="Disordered" evidence="7">
    <location>
        <begin position="444"/>
        <end position="519"/>
    </location>
</feature>